<evidence type="ECO:0000313" key="2">
    <source>
        <dbReference type="Proteomes" id="UP000253742"/>
    </source>
</evidence>
<dbReference type="OrthoDB" id="3431977at2"/>
<dbReference type="RefSeq" id="WP_114527912.1">
    <property type="nucleotide sequence ID" value="NZ_QQBH01000004.1"/>
</dbReference>
<sequence length="83" mass="9295">MTWRWEYDPGEEYVAGGAPPAFIAEVEKKADELIRGAEALHLDGTRYEGMGPKSETVDVPGGMFVFLIVPRFECGYVLQVTWI</sequence>
<gene>
    <name evidence="1" type="ORF">DVZ84_07005</name>
</gene>
<reference evidence="1 2" key="1">
    <citation type="submission" date="2018-07" db="EMBL/GenBank/DDBJ databases">
        <title>Genome guided investigation of antibiotics producing actinomycetales strain isolated from a Macau mangrove ecosystem.</title>
        <authorList>
            <person name="Hu D."/>
        </authorList>
    </citation>
    <scope>NUCLEOTIDE SEQUENCE [LARGE SCALE GENOMIC DNA]</scope>
    <source>
        <strain evidence="1 2">2297</strain>
    </source>
</reference>
<comment type="caution">
    <text evidence="1">The sequence shown here is derived from an EMBL/GenBank/DDBJ whole genome shotgun (WGS) entry which is preliminary data.</text>
</comment>
<dbReference type="AlphaFoldDB" id="A0A369VCA4"/>
<dbReference type="EMBL" id="QQBH01000004">
    <property type="protein sequence ID" value="RDD89785.1"/>
    <property type="molecule type" value="Genomic_DNA"/>
</dbReference>
<evidence type="ECO:0000313" key="1">
    <source>
        <dbReference type="EMBL" id="RDD89785.1"/>
    </source>
</evidence>
<protein>
    <submittedName>
        <fullName evidence="1">Uncharacterized protein</fullName>
    </submittedName>
</protein>
<accession>A0A369VCA4</accession>
<proteinExistence type="predicted"/>
<dbReference type="Proteomes" id="UP000253742">
    <property type="component" value="Unassembled WGS sequence"/>
</dbReference>
<organism evidence="1 2">
    <name type="scientific">Streptomyces parvulus</name>
    <dbReference type="NCBI Taxonomy" id="146923"/>
    <lineage>
        <taxon>Bacteria</taxon>
        <taxon>Bacillati</taxon>
        <taxon>Actinomycetota</taxon>
        <taxon>Actinomycetes</taxon>
        <taxon>Kitasatosporales</taxon>
        <taxon>Streptomycetaceae</taxon>
        <taxon>Streptomyces</taxon>
    </lineage>
</organism>
<name>A0A369VCA4_9ACTN</name>